<reference evidence="10 11" key="1">
    <citation type="submission" date="2010-10" db="EMBL/GenBank/DDBJ databases">
        <title>Complete sequence of Frankia sp. EuI1c.</title>
        <authorList>
            <consortium name="US DOE Joint Genome Institute"/>
            <person name="Lucas S."/>
            <person name="Copeland A."/>
            <person name="Lapidus A."/>
            <person name="Cheng J.-F."/>
            <person name="Bruce D."/>
            <person name="Goodwin L."/>
            <person name="Pitluck S."/>
            <person name="Chertkov O."/>
            <person name="Detter J.C."/>
            <person name="Han C."/>
            <person name="Tapia R."/>
            <person name="Land M."/>
            <person name="Hauser L."/>
            <person name="Jeffries C."/>
            <person name="Kyrpides N."/>
            <person name="Ivanova N."/>
            <person name="Mikhailova N."/>
            <person name="Beauchemin N."/>
            <person name="Sen A."/>
            <person name="Sur S.A."/>
            <person name="Gtari M."/>
            <person name="Wall L."/>
            <person name="Tisa L."/>
            <person name="Woyke T."/>
        </authorList>
    </citation>
    <scope>NUCLEOTIDE SEQUENCE [LARGE SCALE GENOMIC DNA]</scope>
    <source>
        <strain evidence="11">DSM 45817 / CECT 9037 / EuI1c</strain>
    </source>
</reference>
<evidence type="ECO:0000259" key="9">
    <source>
        <dbReference type="PROSITE" id="PS50929"/>
    </source>
</evidence>
<sequence>MSSGASPEPPPALSAEYVPALDRYGLADLSGVGPARLVAVALGASPRLREGLALTGLLALLAGAGRIVAPLTVQHVLDAGPRPGSVTPAVLVGSGALLVAGVSSVLLNRRLQFQVERALAGLRRAGLRRVHDMAATTADRVPSADLVTRLTSDLDQVTTFLQGGGIQFVTNAAQLVIAMVIMLIYSWVLSLPVLLLAVALVVTMVSVQRVIARRFDQARRDLSRMQSAVAESVTGAPVIRSTGTGRRTRAKLDEAVDRARDSLVRTLWPLHGNTAFGELAISTMTIAVILGGVWWARVGGPAQPRLTAGDLVAMVFLVTFFVRPLQFLVQSLGEAQNALTGWRRALELVTTPSAEVRHGAPLPAGPVGVALDRVSARYGDGPLVLRELTVRIAPGEHVAVVGRTGSGKSTFAKLLTRRVEPAAGTVVLSGVPLGRIDDGALPGRVVVVPQDPFLFDGTLGANIALGSPGAADATSLAALAELGLTDWLATLPDGLATPVGPRGDRLSVGERQLVALARTALADPDLVVLDEATSGVDPATDVAVQAALAALTRGRTTVSIAHRMITAASADRVLVFADGRIVQSGPHRELLAQEGPYLGLVAAWNRPTADEIARPAAGPDDPDRRNVR</sequence>
<comment type="subcellular location">
    <subcellularLocation>
        <location evidence="1">Cell membrane</location>
        <topology evidence="1">Multi-pass membrane protein</topology>
    </subcellularLocation>
</comment>
<feature type="transmembrane region" description="Helical" evidence="7">
    <location>
        <begin position="89"/>
        <end position="107"/>
    </location>
</feature>
<evidence type="ECO:0000256" key="7">
    <source>
        <dbReference type="SAM" id="Phobius"/>
    </source>
</evidence>
<keyword evidence="6 7" id="KW-0472">Membrane</keyword>
<evidence type="ECO:0000256" key="5">
    <source>
        <dbReference type="ARBA" id="ARBA00022989"/>
    </source>
</evidence>
<keyword evidence="2 7" id="KW-0812">Transmembrane</keyword>
<evidence type="ECO:0000256" key="3">
    <source>
        <dbReference type="ARBA" id="ARBA00022741"/>
    </source>
</evidence>
<dbReference type="SUPFAM" id="SSF90123">
    <property type="entry name" value="ABC transporter transmembrane region"/>
    <property type="match status" value="1"/>
</dbReference>
<dbReference type="InterPro" id="IPR017871">
    <property type="entry name" value="ABC_transporter-like_CS"/>
</dbReference>
<dbReference type="InterPro" id="IPR036640">
    <property type="entry name" value="ABC1_TM_sf"/>
</dbReference>
<dbReference type="HOGENOM" id="CLU_000604_84_3_11"/>
<gene>
    <name evidence="10" type="ordered locus">FraEuI1c_2023</name>
</gene>
<dbReference type="PROSITE" id="PS50893">
    <property type="entry name" value="ABC_TRANSPORTER_2"/>
    <property type="match status" value="1"/>
</dbReference>
<feature type="domain" description="ABC transmembrane type-1" evidence="9">
    <location>
        <begin position="53"/>
        <end position="337"/>
    </location>
</feature>
<evidence type="ECO:0000256" key="6">
    <source>
        <dbReference type="ARBA" id="ARBA00023136"/>
    </source>
</evidence>
<dbReference type="Proteomes" id="UP000002484">
    <property type="component" value="Chromosome"/>
</dbReference>
<evidence type="ECO:0000256" key="4">
    <source>
        <dbReference type="ARBA" id="ARBA00022840"/>
    </source>
</evidence>
<dbReference type="KEGG" id="fri:FraEuI1c_2023"/>
<dbReference type="EMBL" id="CP002299">
    <property type="protein sequence ID" value="ADP80073.1"/>
    <property type="molecule type" value="Genomic_DNA"/>
</dbReference>
<evidence type="ECO:0000256" key="1">
    <source>
        <dbReference type="ARBA" id="ARBA00004651"/>
    </source>
</evidence>
<keyword evidence="11" id="KW-1185">Reference proteome</keyword>
<dbReference type="RefSeq" id="WP_013423192.1">
    <property type="nucleotide sequence ID" value="NC_014666.1"/>
</dbReference>
<dbReference type="GO" id="GO:0034040">
    <property type="term" value="F:ATPase-coupled lipid transmembrane transporter activity"/>
    <property type="evidence" value="ECO:0007669"/>
    <property type="project" value="TreeGrafter"/>
</dbReference>
<dbReference type="GO" id="GO:0140359">
    <property type="term" value="F:ABC-type transporter activity"/>
    <property type="evidence" value="ECO:0007669"/>
    <property type="project" value="InterPro"/>
</dbReference>
<dbReference type="Pfam" id="PF00664">
    <property type="entry name" value="ABC_membrane"/>
    <property type="match status" value="1"/>
</dbReference>
<evidence type="ECO:0000313" key="10">
    <source>
        <dbReference type="EMBL" id="ADP80073.1"/>
    </source>
</evidence>
<dbReference type="InterPro" id="IPR011527">
    <property type="entry name" value="ABC1_TM_dom"/>
</dbReference>
<dbReference type="InterPro" id="IPR003593">
    <property type="entry name" value="AAA+_ATPase"/>
</dbReference>
<feature type="transmembrane region" description="Helical" evidence="7">
    <location>
        <begin position="193"/>
        <end position="212"/>
    </location>
</feature>
<dbReference type="PROSITE" id="PS00211">
    <property type="entry name" value="ABC_TRANSPORTER_1"/>
    <property type="match status" value="1"/>
</dbReference>
<dbReference type="eggNOG" id="COG1132">
    <property type="taxonomic scope" value="Bacteria"/>
</dbReference>
<dbReference type="CDD" id="cd07346">
    <property type="entry name" value="ABC_6TM_exporters"/>
    <property type="match status" value="1"/>
</dbReference>
<proteinExistence type="predicted"/>
<dbReference type="InParanoid" id="E3IV53"/>
<dbReference type="Gene3D" id="3.40.50.300">
    <property type="entry name" value="P-loop containing nucleotide triphosphate hydrolases"/>
    <property type="match status" value="1"/>
</dbReference>
<dbReference type="InterPro" id="IPR027417">
    <property type="entry name" value="P-loop_NTPase"/>
</dbReference>
<protein>
    <submittedName>
        <fullName evidence="10">ABC transporter transmembrane region</fullName>
    </submittedName>
</protein>
<dbReference type="Gene3D" id="1.20.1560.10">
    <property type="entry name" value="ABC transporter type 1, transmembrane domain"/>
    <property type="match status" value="1"/>
</dbReference>
<feature type="domain" description="ABC transporter" evidence="8">
    <location>
        <begin position="369"/>
        <end position="603"/>
    </location>
</feature>
<keyword evidence="4" id="KW-0067">ATP-binding</keyword>
<dbReference type="GO" id="GO:0005886">
    <property type="term" value="C:plasma membrane"/>
    <property type="evidence" value="ECO:0007669"/>
    <property type="project" value="UniProtKB-SubCell"/>
</dbReference>
<evidence type="ECO:0000256" key="2">
    <source>
        <dbReference type="ARBA" id="ARBA00022692"/>
    </source>
</evidence>
<organism evidence="10 11">
    <name type="scientific">Pseudofrankia inefficax (strain DSM 45817 / CECT 9037 / DDB 130130 / EuI1c)</name>
    <name type="common">Frankia inefficax</name>
    <dbReference type="NCBI Taxonomy" id="298654"/>
    <lineage>
        <taxon>Bacteria</taxon>
        <taxon>Bacillati</taxon>
        <taxon>Actinomycetota</taxon>
        <taxon>Actinomycetes</taxon>
        <taxon>Frankiales</taxon>
        <taxon>Frankiaceae</taxon>
        <taxon>Pseudofrankia</taxon>
    </lineage>
</organism>
<dbReference type="InterPro" id="IPR003439">
    <property type="entry name" value="ABC_transporter-like_ATP-bd"/>
</dbReference>
<dbReference type="PANTHER" id="PTHR24221:SF654">
    <property type="entry name" value="ATP-BINDING CASSETTE SUB-FAMILY B MEMBER 6"/>
    <property type="match status" value="1"/>
</dbReference>
<feature type="transmembrane region" description="Helical" evidence="7">
    <location>
        <begin position="51"/>
        <end position="69"/>
    </location>
</feature>
<dbReference type="SUPFAM" id="SSF52540">
    <property type="entry name" value="P-loop containing nucleoside triphosphate hydrolases"/>
    <property type="match status" value="1"/>
</dbReference>
<dbReference type="STRING" id="298654.FraEuI1c_2023"/>
<dbReference type="InterPro" id="IPR039421">
    <property type="entry name" value="Type_1_exporter"/>
</dbReference>
<dbReference type="Pfam" id="PF00005">
    <property type="entry name" value="ABC_tran"/>
    <property type="match status" value="1"/>
</dbReference>
<dbReference type="GO" id="GO:0016887">
    <property type="term" value="F:ATP hydrolysis activity"/>
    <property type="evidence" value="ECO:0007669"/>
    <property type="project" value="InterPro"/>
</dbReference>
<name>E3IV53_PSEI1</name>
<dbReference type="SMART" id="SM00382">
    <property type="entry name" value="AAA"/>
    <property type="match status" value="1"/>
</dbReference>
<keyword evidence="3" id="KW-0547">Nucleotide-binding</keyword>
<dbReference type="GO" id="GO:0005524">
    <property type="term" value="F:ATP binding"/>
    <property type="evidence" value="ECO:0007669"/>
    <property type="project" value="UniProtKB-KW"/>
</dbReference>
<evidence type="ECO:0000313" key="11">
    <source>
        <dbReference type="Proteomes" id="UP000002484"/>
    </source>
</evidence>
<evidence type="ECO:0000259" key="8">
    <source>
        <dbReference type="PROSITE" id="PS50893"/>
    </source>
</evidence>
<dbReference type="PANTHER" id="PTHR24221">
    <property type="entry name" value="ATP-BINDING CASSETTE SUB-FAMILY B"/>
    <property type="match status" value="1"/>
</dbReference>
<keyword evidence="5 7" id="KW-1133">Transmembrane helix</keyword>
<dbReference type="OrthoDB" id="9806127at2"/>
<dbReference type="PROSITE" id="PS50929">
    <property type="entry name" value="ABC_TM1F"/>
    <property type="match status" value="1"/>
</dbReference>
<accession>E3IV53</accession>
<dbReference type="AlphaFoldDB" id="E3IV53"/>